<name>A0A0C9VFQ7_9AGAM</name>
<protein>
    <submittedName>
        <fullName evidence="2">Uncharacterized protein</fullName>
    </submittedName>
</protein>
<dbReference type="HOGENOM" id="CLU_008090_0_0_1"/>
<feature type="region of interest" description="Disordered" evidence="1">
    <location>
        <begin position="1"/>
        <end position="84"/>
    </location>
</feature>
<feature type="compositionally biased region" description="Basic residues" evidence="1">
    <location>
        <begin position="294"/>
        <end position="304"/>
    </location>
</feature>
<feature type="compositionally biased region" description="Acidic residues" evidence="1">
    <location>
        <begin position="537"/>
        <end position="548"/>
    </location>
</feature>
<gene>
    <name evidence="2" type="ORF">HYDPIDRAFT_112390</name>
</gene>
<feature type="compositionally biased region" description="Polar residues" evidence="1">
    <location>
        <begin position="481"/>
        <end position="528"/>
    </location>
</feature>
<feature type="compositionally biased region" description="Low complexity" evidence="1">
    <location>
        <begin position="237"/>
        <end position="258"/>
    </location>
</feature>
<dbReference type="OrthoDB" id="2590746at2759"/>
<keyword evidence="3" id="KW-1185">Reference proteome</keyword>
<proteinExistence type="predicted"/>
<feature type="region of interest" description="Disordered" evidence="1">
    <location>
        <begin position="212"/>
        <end position="326"/>
    </location>
</feature>
<feature type="compositionally biased region" description="Low complexity" evidence="1">
    <location>
        <begin position="461"/>
        <end position="480"/>
    </location>
</feature>
<sequence length="676" mass="72276">MFSSFSSFLPSVLQTNQEQRSPHTPNIAQTENAGPSTDQQLEPHQDAPAVVEGVTSKKKDKKDKPANETFIVVRPPPSKSNHPLNLQVQLVPPQSRNDRPSATVQALDTAAQDTLDLSSSTDLRRTTSNRSETSTCSGYTSAASISSFASSSTSSSGRRMIIPLYNLQAHNVMTNTIVDAGTDAKVAKFARRGLEVIGLAIFEPIEVWNSTPLPGALPSGGSVRTSIDDGNRDFGLSPRPQTRSPSSRPATPDRPSTSASPVHASRELLHKPSINLTPAPPGATSPTDAQPQRSAKKLFTRMFKKKDPSRPLSIAVPEAGDHASPLSSSVRTAVFTARQSHEVPASGFLQPDTPGDHLPSTPMTSTGATLCPPVLGIQPTLYPPIVPPQGRPTKYVWVVRKWLKGTETGILNGMMGKLSVNGRGDANASSALQVEVRFEWSRGRKKGKERGRKGCVDRKCSASSTAESRSVSRRGSAVVSNHSPSASIHRTASQSLAPSVQDTITTNHRHSTISQHSTGSDTATSVGSSAIHRAAEDSGDESDPEDSETPWACAITVQRLGASPGRHTGDSGARGEHVIRLKVATLSPTPHHPKVVGLLKMPFPLPDIEVERLSVRRRIVTAQGVTKTTSNSGELVLTAEEIKDTISSTALWLVVREAFGGVGRERRKGDGWRIRA</sequence>
<feature type="compositionally biased region" description="Polar residues" evidence="1">
    <location>
        <begin position="284"/>
        <end position="293"/>
    </location>
</feature>
<accession>A0A0C9VFQ7</accession>
<evidence type="ECO:0000256" key="1">
    <source>
        <dbReference type="SAM" id="MobiDB-lite"/>
    </source>
</evidence>
<feature type="compositionally biased region" description="Polar residues" evidence="1">
    <location>
        <begin position="12"/>
        <end position="42"/>
    </location>
</feature>
<feature type="region of interest" description="Disordered" evidence="1">
    <location>
        <begin position="443"/>
        <end position="548"/>
    </location>
</feature>
<evidence type="ECO:0000313" key="2">
    <source>
        <dbReference type="EMBL" id="KIJ64384.1"/>
    </source>
</evidence>
<dbReference type="AlphaFoldDB" id="A0A0C9VFQ7"/>
<dbReference type="Proteomes" id="UP000053820">
    <property type="component" value="Unassembled WGS sequence"/>
</dbReference>
<evidence type="ECO:0000313" key="3">
    <source>
        <dbReference type="Proteomes" id="UP000053820"/>
    </source>
</evidence>
<dbReference type="EMBL" id="KN839847">
    <property type="protein sequence ID" value="KIJ64384.1"/>
    <property type="molecule type" value="Genomic_DNA"/>
</dbReference>
<organism evidence="2 3">
    <name type="scientific">Hydnomerulius pinastri MD-312</name>
    <dbReference type="NCBI Taxonomy" id="994086"/>
    <lineage>
        <taxon>Eukaryota</taxon>
        <taxon>Fungi</taxon>
        <taxon>Dikarya</taxon>
        <taxon>Basidiomycota</taxon>
        <taxon>Agaricomycotina</taxon>
        <taxon>Agaricomycetes</taxon>
        <taxon>Agaricomycetidae</taxon>
        <taxon>Boletales</taxon>
        <taxon>Boletales incertae sedis</taxon>
        <taxon>Leucogyrophana</taxon>
    </lineage>
</organism>
<reference evidence="2 3" key="1">
    <citation type="submission" date="2014-04" db="EMBL/GenBank/DDBJ databases">
        <title>Evolutionary Origins and Diversification of the Mycorrhizal Mutualists.</title>
        <authorList>
            <consortium name="DOE Joint Genome Institute"/>
            <consortium name="Mycorrhizal Genomics Consortium"/>
            <person name="Kohler A."/>
            <person name="Kuo A."/>
            <person name="Nagy L.G."/>
            <person name="Floudas D."/>
            <person name="Copeland A."/>
            <person name="Barry K.W."/>
            <person name="Cichocki N."/>
            <person name="Veneault-Fourrey C."/>
            <person name="LaButti K."/>
            <person name="Lindquist E.A."/>
            <person name="Lipzen A."/>
            <person name="Lundell T."/>
            <person name="Morin E."/>
            <person name="Murat C."/>
            <person name="Riley R."/>
            <person name="Ohm R."/>
            <person name="Sun H."/>
            <person name="Tunlid A."/>
            <person name="Henrissat B."/>
            <person name="Grigoriev I.V."/>
            <person name="Hibbett D.S."/>
            <person name="Martin F."/>
        </authorList>
    </citation>
    <scope>NUCLEOTIDE SEQUENCE [LARGE SCALE GENOMIC DNA]</scope>
    <source>
        <strain evidence="2 3">MD-312</strain>
    </source>
</reference>